<feature type="region of interest" description="Disordered" evidence="5">
    <location>
        <begin position="808"/>
        <end position="838"/>
    </location>
</feature>
<evidence type="ECO:0000256" key="3">
    <source>
        <dbReference type="ARBA" id="ARBA00022806"/>
    </source>
</evidence>
<dbReference type="CDD" id="cd18791">
    <property type="entry name" value="SF2_C_RHA"/>
    <property type="match status" value="1"/>
</dbReference>
<dbReference type="InterPro" id="IPR013689">
    <property type="entry name" value="RNA_helicase_ATP-dep_HrpB_C"/>
</dbReference>
<dbReference type="SMART" id="SM00490">
    <property type="entry name" value="HELICc"/>
    <property type="match status" value="1"/>
</dbReference>
<keyword evidence="3 8" id="KW-0347">Helicase</keyword>
<dbReference type="Pfam" id="PF08482">
    <property type="entry name" value="HrpB_C"/>
    <property type="match status" value="1"/>
</dbReference>
<dbReference type="InterPro" id="IPR007502">
    <property type="entry name" value="Helicase-assoc_dom"/>
</dbReference>
<dbReference type="SMART" id="SM00487">
    <property type="entry name" value="DEXDc"/>
    <property type="match status" value="1"/>
</dbReference>
<dbReference type="Pfam" id="PF00270">
    <property type="entry name" value="DEAD"/>
    <property type="match status" value="1"/>
</dbReference>
<reference evidence="8" key="1">
    <citation type="submission" date="2022-04" db="EMBL/GenBank/DDBJ databases">
        <title>Tomato heritable bacteria conferring resistance against bacterial wilt.</title>
        <authorList>
            <person name="Yin J."/>
        </authorList>
    </citation>
    <scope>NUCLEOTIDE SEQUENCE</scope>
    <source>
        <strain evidence="8">Cra20</strain>
    </source>
</reference>
<evidence type="ECO:0000259" key="6">
    <source>
        <dbReference type="PROSITE" id="PS51192"/>
    </source>
</evidence>
<dbReference type="CDD" id="cd17990">
    <property type="entry name" value="DEXHc_HrpB"/>
    <property type="match status" value="1"/>
</dbReference>
<protein>
    <submittedName>
        <fullName evidence="8">ATP-dependent helicase HrpB</fullName>
    </submittedName>
</protein>
<feature type="compositionally biased region" description="Basic and acidic residues" evidence="5">
    <location>
        <begin position="490"/>
        <end position="501"/>
    </location>
</feature>
<dbReference type="PROSITE" id="PS00690">
    <property type="entry name" value="DEAH_ATP_HELICASE"/>
    <property type="match status" value="1"/>
</dbReference>
<dbReference type="PANTHER" id="PTHR43519">
    <property type="entry name" value="ATP-DEPENDENT RNA HELICASE HRPB"/>
    <property type="match status" value="1"/>
</dbReference>
<accession>A0ABU3N716</accession>
<organism evidence="8">
    <name type="scientific">Sphingomonas psychrotolerans</name>
    <dbReference type="NCBI Taxonomy" id="1327635"/>
    <lineage>
        <taxon>Bacteria</taxon>
        <taxon>Pseudomonadati</taxon>
        <taxon>Pseudomonadota</taxon>
        <taxon>Alphaproteobacteria</taxon>
        <taxon>Sphingomonadales</taxon>
        <taxon>Sphingomonadaceae</taxon>
        <taxon>Sphingomonas</taxon>
    </lineage>
</organism>
<proteinExistence type="predicted"/>
<dbReference type="GO" id="GO:0004386">
    <property type="term" value="F:helicase activity"/>
    <property type="evidence" value="ECO:0007669"/>
    <property type="project" value="UniProtKB-KW"/>
</dbReference>
<evidence type="ECO:0000256" key="5">
    <source>
        <dbReference type="SAM" id="MobiDB-lite"/>
    </source>
</evidence>
<dbReference type="PIRSF" id="PIRSF005496">
    <property type="entry name" value="ATP_hel_hrpB"/>
    <property type="match status" value="1"/>
</dbReference>
<dbReference type="InterPro" id="IPR049614">
    <property type="entry name" value="HrpB_DEXH"/>
</dbReference>
<dbReference type="PROSITE" id="PS51192">
    <property type="entry name" value="HELICASE_ATP_BIND_1"/>
    <property type="match status" value="1"/>
</dbReference>
<dbReference type="PROSITE" id="PS51194">
    <property type="entry name" value="HELICASE_CTER"/>
    <property type="match status" value="1"/>
</dbReference>
<dbReference type="EMBL" id="JALMLT010000004">
    <property type="protein sequence ID" value="MDT8760309.1"/>
    <property type="molecule type" value="Genomic_DNA"/>
</dbReference>
<evidence type="ECO:0000256" key="1">
    <source>
        <dbReference type="ARBA" id="ARBA00022741"/>
    </source>
</evidence>
<dbReference type="InterPro" id="IPR010225">
    <property type="entry name" value="HrpB"/>
</dbReference>
<dbReference type="Pfam" id="PF00271">
    <property type="entry name" value="Helicase_C"/>
    <property type="match status" value="1"/>
</dbReference>
<dbReference type="InterPro" id="IPR011545">
    <property type="entry name" value="DEAD/DEAH_box_helicase_dom"/>
</dbReference>
<dbReference type="Gene3D" id="1.20.120.1080">
    <property type="match status" value="1"/>
</dbReference>
<dbReference type="SUPFAM" id="SSF52540">
    <property type="entry name" value="P-loop containing nucleoside triphosphate hydrolases"/>
    <property type="match status" value="1"/>
</dbReference>
<dbReference type="InterPro" id="IPR002464">
    <property type="entry name" value="DNA/RNA_helicase_DEAH_CS"/>
</dbReference>
<feature type="domain" description="Helicase ATP-binding" evidence="6">
    <location>
        <begin position="15"/>
        <end position="178"/>
    </location>
</feature>
<dbReference type="SMART" id="SM00847">
    <property type="entry name" value="HA2"/>
    <property type="match status" value="1"/>
</dbReference>
<name>A0ABU3N716_9SPHN</name>
<comment type="caution">
    <text evidence="8">The sequence shown here is derived from an EMBL/GenBank/DDBJ whole genome shotgun (WGS) entry which is preliminary data.</text>
</comment>
<evidence type="ECO:0000256" key="2">
    <source>
        <dbReference type="ARBA" id="ARBA00022801"/>
    </source>
</evidence>
<keyword evidence="2" id="KW-0378">Hydrolase</keyword>
<dbReference type="InterPro" id="IPR027417">
    <property type="entry name" value="P-loop_NTPase"/>
</dbReference>
<dbReference type="InterPro" id="IPR014001">
    <property type="entry name" value="Helicase_ATP-bd"/>
</dbReference>
<feature type="region of interest" description="Disordered" evidence="5">
    <location>
        <begin position="488"/>
        <end position="513"/>
    </location>
</feature>
<sequence>MTETLPIHAVLPELLAVLRVRSNAVLVAPPGAGKTTAVAPALLDEDWCTGEVLLLSPRRLAARAAAERMAALAGDPVGRTFGYSTRMDSRRSAATRVTVVTEGIFVNRIQGDPELAGVSAVLFDEVHERSLDSDFGLALALDAQGALRPDLRLVAMSATLDGTRFSGLMGDAPVVESEGRSWPLEHRYLGRAAEARIEDSMAAAVRTALREAEGGVLAFLPGVAEIERTAERLAGLDGVALHRLHGSMEPAAQRAAIAADPEGRRKVVLATSIAETSLTLDGIRVVVDSGLARRPRYDRAAGMTRLVTERASQAAVTQRAGRAARQGPGVAYRLWEEAATAGLPRFDPPEILEADLSALLLDCALWGVADPRDLAWLDPPPEAAVSEARRRLTALEALDADGRPTAHGKAIARLPLPPRLGHMLVRAGEMGLAKTAAEVAVLLGERGLGGQDADLELRLRRWRGERGQRAENARRLAERWAKLLPLPLRGEGRGEGQEPRAHRTAPLPSPLPASGERELEIATCIALAFPDRIAKRRDGSGEHWASVGGRGFRLDPASPLARAEWLAVAETQGMAAGARILSAAEIDFATIEALFGERIETRRSASFDAATGRVEAVRERRLGALRLSSGPDSGPVDTAALLLEAVREHGLDLLPWSDTARALRLRAQFAGIDTLEDEALLAALEDWLPPLLEGKRRLDAVPAEGLTQALQNLLGWEGQKALDRLAPARLETPAGSSHAIDYGAEAGPTVEVRVQALFGLDAHPLLGDGTPLVLSLTSPAGRPIQTTRDLPGFWKGSWAAVAKEMRGRYPKHPWPEDPASASATLRTKKADARNAAAR</sequence>
<dbReference type="InterPro" id="IPR001650">
    <property type="entry name" value="Helicase_C-like"/>
</dbReference>
<feature type="domain" description="Helicase C-terminal" evidence="7">
    <location>
        <begin position="204"/>
        <end position="367"/>
    </location>
</feature>
<keyword evidence="4" id="KW-0067">ATP-binding</keyword>
<keyword evidence="1" id="KW-0547">Nucleotide-binding</keyword>
<dbReference type="NCBIfam" id="TIGR01970">
    <property type="entry name" value="DEAH_box_HrpB"/>
    <property type="match status" value="1"/>
</dbReference>
<dbReference type="PANTHER" id="PTHR43519:SF1">
    <property type="entry name" value="ATP-DEPENDENT RNA HELICASE HRPB"/>
    <property type="match status" value="1"/>
</dbReference>
<gene>
    <name evidence="8" type="primary">hrpB</name>
    <name evidence="8" type="ORF">MZO42_16530</name>
</gene>
<evidence type="ECO:0000256" key="4">
    <source>
        <dbReference type="ARBA" id="ARBA00022840"/>
    </source>
</evidence>
<evidence type="ECO:0000313" key="8">
    <source>
        <dbReference type="EMBL" id="MDT8760309.1"/>
    </source>
</evidence>
<evidence type="ECO:0000259" key="7">
    <source>
        <dbReference type="PROSITE" id="PS51194"/>
    </source>
</evidence>
<dbReference type="Gene3D" id="3.40.50.300">
    <property type="entry name" value="P-loop containing nucleotide triphosphate hydrolases"/>
    <property type="match status" value="2"/>
</dbReference>